<sequence>MLSELKMVGEWFQNEPSEAWDFKEIVFDTKTKNKLSDLNQPNRTITVLDHSAKVELIGRSKNSCYIPGQYFVYALKLRPLLTLLKSYERVLIALSNEVKSKRDVIKVLSSKDRKSVAISKLDCYSQERFFEIFGNDSARLNAKEFYKDNDSHRTFSDFFSSILLAAIPVPNASSGTLADLLLSISEYEEIFLHIQKYYNDAIPWLFRTDDGDELMLRVMSTLGWDGKLDELQENEPVSWGDIADVFLLRPTPEPSNDNYISTPVHYLESCNKYVFVRKGLLGLNMFDTVSAKIAELWPGMCVRRRGGKYYVESDKRDCMKGPPITGGTNSIFYGAPGTGKSYKVHQVCSYETDKFVTVFHPDTQHSDFVGSLKPVTESGCVVYRFRAGPFTDALVHALINPDRKVTLVIEEINRASAAAVFGELFQLLDRNPDGGSTYSIRTADPDMLGYINHLLKDKGFPSLEVLRIPANLSLLATMNSSDQAVMPLDTAFKRRWRFEYLPIDFSVEGVPQIALTLATTSGEVTLTWPKFAKCINAALVECDVAEDRLLGPFFLSAKELEDQRAAMSALEGKLFIYLWDDVLRHHGHERIFSNVYKTYGALSAAFKEGKPVFSLHIEEALAKVGERADSAAESLASDSGTDQDAVD</sequence>
<dbReference type="RefSeq" id="WP_330130289.1">
    <property type="nucleotide sequence ID" value="NZ_JAUHLI010000026.1"/>
</dbReference>
<dbReference type="PANTHER" id="PTHR37291">
    <property type="entry name" value="5-METHYLCYTOSINE-SPECIFIC RESTRICTION ENZYME B"/>
    <property type="match status" value="1"/>
</dbReference>
<comment type="caution">
    <text evidence="2">The sequence shown here is derived from an EMBL/GenBank/DDBJ whole genome shotgun (WGS) entry which is preliminary data.</text>
</comment>
<protein>
    <submittedName>
        <fullName evidence="2">AAA family ATPase</fullName>
    </submittedName>
</protein>
<evidence type="ECO:0000313" key="2">
    <source>
        <dbReference type="EMBL" id="MEE2003245.1"/>
    </source>
</evidence>
<dbReference type="Gene3D" id="3.40.50.300">
    <property type="entry name" value="P-loop containing nucleotide triphosphate hydrolases"/>
    <property type="match status" value="1"/>
</dbReference>
<feature type="domain" description="ATPase dynein-related AAA" evidence="1">
    <location>
        <begin position="330"/>
        <end position="495"/>
    </location>
</feature>
<reference evidence="2 3" key="1">
    <citation type="submission" date="2023-07" db="EMBL/GenBank/DDBJ databases">
        <title>Alkalimonas sp., MEB108 novel, alkaliphilic bacterium isolated from Lonar Lake, India.</title>
        <authorList>
            <person name="Joshi A."/>
            <person name="Thite S."/>
        </authorList>
    </citation>
    <scope>NUCLEOTIDE SEQUENCE [LARGE SCALE GENOMIC DNA]</scope>
    <source>
        <strain evidence="2 3">MEB108</strain>
    </source>
</reference>
<dbReference type="PANTHER" id="PTHR37291:SF1">
    <property type="entry name" value="TYPE IV METHYL-DIRECTED RESTRICTION ENZYME ECOKMCRB SUBUNIT"/>
    <property type="match status" value="1"/>
</dbReference>
<dbReference type="InterPro" id="IPR011704">
    <property type="entry name" value="ATPase_dyneun-rel_AAA"/>
</dbReference>
<dbReference type="InterPro" id="IPR027417">
    <property type="entry name" value="P-loop_NTPase"/>
</dbReference>
<gene>
    <name evidence="2" type="ORF">QWY20_17465</name>
</gene>
<keyword evidence="3" id="KW-1185">Reference proteome</keyword>
<dbReference type="SUPFAM" id="SSF52540">
    <property type="entry name" value="P-loop containing nucleoside triphosphate hydrolases"/>
    <property type="match status" value="1"/>
</dbReference>
<evidence type="ECO:0000313" key="3">
    <source>
        <dbReference type="Proteomes" id="UP001336314"/>
    </source>
</evidence>
<organism evidence="2 3">
    <name type="scientific">Alkalimonas cellulosilytica</name>
    <dbReference type="NCBI Taxonomy" id="3058395"/>
    <lineage>
        <taxon>Bacteria</taxon>
        <taxon>Pseudomonadati</taxon>
        <taxon>Pseudomonadota</taxon>
        <taxon>Gammaproteobacteria</taxon>
        <taxon>Alkalimonas</taxon>
    </lineage>
</organism>
<dbReference type="InterPro" id="IPR052934">
    <property type="entry name" value="Methyl-DNA_Rec/Restrict_Enz"/>
</dbReference>
<proteinExistence type="predicted"/>
<dbReference type="EMBL" id="JAUHLI010000026">
    <property type="protein sequence ID" value="MEE2003245.1"/>
    <property type="molecule type" value="Genomic_DNA"/>
</dbReference>
<evidence type="ECO:0000259" key="1">
    <source>
        <dbReference type="Pfam" id="PF07728"/>
    </source>
</evidence>
<accession>A0ABU7JBI0</accession>
<dbReference type="Pfam" id="PF07728">
    <property type="entry name" value="AAA_5"/>
    <property type="match status" value="1"/>
</dbReference>
<dbReference type="Proteomes" id="UP001336314">
    <property type="component" value="Unassembled WGS sequence"/>
</dbReference>
<name>A0ABU7JBI0_9GAMM</name>